<dbReference type="AlphaFoldDB" id="A0A4S4C1M0"/>
<sequence length="86" mass="10175">MQTIFYKKAPSIIKRIYELEEVVVDPASPKEIVSDEKFAYLGRHYRLKVLKKCGEIVRLFIQKTKKNIMFTKIKTLNTRSVKGYTY</sequence>
<protein>
    <submittedName>
        <fullName evidence="1">M48 family metallopeptidase</fullName>
    </submittedName>
</protein>
<name>A0A4S4C1M0_9BACI</name>
<evidence type="ECO:0000313" key="1">
    <source>
        <dbReference type="EMBL" id="THF79438.1"/>
    </source>
</evidence>
<proteinExistence type="predicted"/>
<organism evidence="1 2">
    <name type="scientific">Metabacillus sediminilitoris</name>
    <dbReference type="NCBI Taxonomy" id="2567941"/>
    <lineage>
        <taxon>Bacteria</taxon>
        <taxon>Bacillati</taxon>
        <taxon>Bacillota</taxon>
        <taxon>Bacilli</taxon>
        <taxon>Bacillales</taxon>
        <taxon>Bacillaceae</taxon>
        <taxon>Metabacillus</taxon>
    </lineage>
</organism>
<comment type="caution">
    <text evidence="1">The sequence shown here is derived from an EMBL/GenBank/DDBJ whole genome shotgun (WGS) entry which is preliminary data.</text>
</comment>
<keyword evidence="2" id="KW-1185">Reference proteome</keyword>
<dbReference type="Proteomes" id="UP000310334">
    <property type="component" value="Unassembled WGS sequence"/>
</dbReference>
<gene>
    <name evidence="1" type="ORF">E6W99_13450</name>
</gene>
<dbReference type="OrthoDB" id="9811177at2"/>
<dbReference type="EMBL" id="SSNT01000009">
    <property type="protein sequence ID" value="THF79438.1"/>
    <property type="molecule type" value="Genomic_DNA"/>
</dbReference>
<reference evidence="1 2" key="1">
    <citation type="submission" date="2019-04" db="EMBL/GenBank/DDBJ databases">
        <title>Bacillus sediminilitoris sp. nov., isolated from a tidal flat sediment on the East China Sea.</title>
        <authorList>
            <person name="Wei Y."/>
            <person name="Mao H."/>
            <person name="Fang J."/>
        </authorList>
    </citation>
    <scope>NUCLEOTIDE SEQUENCE [LARGE SCALE GENOMIC DNA]</scope>
    <source>
        <strain evidence="1 2">DSL-17</strain>
    </source>
</reference>
<accession>A0A4S4C1M0</accession>
<evidence type="ECO:0000313" key="2">
    <source>
        <dbReference type="Proteomes" id="UP000310334"/>
    </source>
</evidence>